<feature type="transmembrane region" description="Helical" evidence="7">
    <location>
        <begin position="403"/>
        <end position="425"/>
    </location>
</feature>
<name>A0A2R5GLS0_9STRA</name>
<evidence type="ECO:0000256" key="5">
    <source>
        <dbReference type="ARBA" id="ARBA00022989"/>
    </source>
</evidence>
<dbReference type="AlphaFoldDB" id="A0A2R5GLS0"/>
<comment type="similarity">
    <text evidence="2">Belongs to the ATG22 family.</text>
</comment>
<feature type="transmembrane region" description="Helical" evidence="7">
    <location>
        <begin position="469"/>
        <end position="488"/>
    </location>
</feature>
<dbReference type="Pfam" id="PF11700">
    <property type="entry name" value="ATG22"/>
    <property type="match status" value="2"/>
</dbReference>
<feature type="transmembrane region" description="Helical" evidence="7">
    <location>
        <begin position="437"/>
        <end position="457"/>
    </location>
</feature>
<feature type="transmembrane region" description="Helical" evidence="7">
    <location>
        <begin position="191"/>
        <end position="213"/>
    </location>
</feature>
<feature type="transmembrane region" description="Helical" evidence="7">
    <location>
        <begin position="349"/>
        <end position="366"/>
    </location>
</feature>
<evidence type="ECO:0000256" key="4">
    <source>
        <dbReference type="ARBA" id="ARBA00022692"/>
    </source>
</evidence>
<feature type="transmembrane region" description="Helical" evidence="7">
    <location>
        <begin position="304"/>
        <end position="328"/>
    </location>
</feature>
<feature type="transmembrane region" description="Helical" evidence="7">
    <location>
        <begin position="280"/>
        <end position="298"/>
    </location>
</feature>
<organism evidence="9 10">
    <name type="scientific">Hondaea fermentalgiana</name>
    <dbReference type="NCBI Taxonomy" id="2315210"/>
    <lineage>
        <taxon>Eukaryota</taxon>
        <taxon>Sar</taxon>
        <taxon>Stramenopiles</taxon>
        <taxon>Bigyra</taxon>
        <taxon>Labyrinthulomycetes</taxon>
        <taxon>Thraustochytrida</taxon>
        <taxon>Thraustochytriidae</taxon>
        <taxon>Hondaea</taxon>
    </lineage>
</organism>
<protein>
    <submittedName>
        <fullName evidence="9">Autophagy-related protein 22</fullName>
    </submittedName>
</protein>
<dbReference type="SUPFAM" id="SSF103473">
    <property type="entry name" value="MFS general substrate transporter"/>
    <property type="match status" value="1"/>
</dbReference>
<dbReference type="InterPro" id="IPR036259">
    <property type="entry name" value="MFS_trans_sf"/>
</dbReference>
<dbReference type="PANTHER" id="PTHR23519">
    <property type="entry name" value="AUTOPHAGY-RELATED PROTEIN 22"/>
    <property type="match status" value="1"/>
</dbReference>
<feature type="transmembrane region" description="Helical" evidence="7">
    <location>
        <begin position="120"/>
        <end position="142"/>
    </location>
</feature>
<evidence type="ECO:0000259" key="8">
    <source>
        <dbReference type="PROSITE" id="PS50850"/>
    </source>
</evidence>
<comment type="caution">
    <text evidence="9">The sequence shown here is derived from an EMBL/GenBank/DDBJ whole genome shotgun (WGS) entry which is preliminary data.</text>
</comment>
<keyword evidence="6 7" id="KW-0472">Membrane</keyword>
<dbReference type="InterPro" id="IPR050495">
    <property type="entry name" value="ATG22/LtaA_families"/>
</dbReference>
<accession>A0A2R5GLS0</accession>
<sequence>MAAVVGNADSGHLAETGWRTWPCYWNWRYIKYDDREITGYALTGACRGPMIGFISVFSVLALTGMAESVQDCATRTVTIGGATILTSSVVSTTVTMEGIINACISPLFGALTDAGSYRTIIFRASLCCLALSVVASGITLFFDGHLGALVAFAFLLIFVSLCYDAFQIVHNSYLPEIGHTEEERTLYTSKMYVLLNSAQLTYALLAIGLALVVGVSDNSIVAPQIGVVVAIIIWSLFAFPGMAFMQPRPKKTSDILPAGFLGIPRVARMIMQCFRQYNQIGLYMIQYATGVTGASAVVSLASSYMLSIVGISSFGVQIVSGLTLIMTVPGALLTSRLSKKFGDLRRTNLFVLSYWFILILLVPFLLTGEVDPDPEASADDYCSAEEGSTYARTPTQIGSLMQYVFPIFWGLGIGAIFPVNVAFFAEIVPGSQESAFFGLRTFASKIFAFFPPLLYTLINESAEEENKKFAIFAVLPFFLIGLIATYLFDMEKAKAEIADTLVKRYHKEGEEVTAGALAA</sequence>
<dbReference type="PROSITE" id="PS50850">
    <property type="entry name" value="MFS"/>
    <property type="match status" value="1"/>
</dbReference>
<keyword evidence="4 7" id="KW-0812">Transmembrane</keyword>
<dbReference type="Proteomes" id="UP000241890">
    <property type="component" value="Unassembled WGS sequence"/>
</dbReference>
<evidence type="ECO:0000313" key="10">
    <source>
        <dbReference type="Proteomes" id="UP000241890"/>
    </source>
</evidence>
<evidence type="ECO:0000256" key="6">
    <source>
        <dbReference type="ARBA" id="ARBA00023136"/>
    </source>
</evidence>
<evidence type="ECO:0000313" key="9">
    <source>
        <dbReference type="EMBL" id="GBG31259.1"/>
    </source>
</evidence>
<dbReference type="EMBL" id="BEYU01000094">
    <property type="protein sequence ID" value="GBG31259.1"/>
    <property type="molecule type" value="Genomic_DNA"/>
</dbReference>
<proteinExistence type="inferred from homology"/>
<gene>
    <name evidence="9" type="ORF">FCC1311_074802</name>
</gene>
<evidence type="ECO:0000256" key="1">
    <source>
        <dbReference type="ARBA" id="ARBA00004127"/>
    </source>
</evidence>
<dbReference type="GO" id="GO:0012505">
    <property type="term" value="C:endomembrane system"/>
    <property type="evidence" value="ECO:0007669"/>
    <property type="project" value="UniProtKB-SubCell"/>
</dbReference>
<keyword evidence="5 7" id="KW-1133">Transmembrane helix</keyword>
<dbReference type="InterPro" id="IPR024671">
    <property type="entry name" value="Atg22-like"/>
</dbReference>
<evidence type="ECO:0000256" key="3">
    <source>
        <dbReference type="ARBA" id="ARBA00022448"/>
    </source>
</evidence>
<feature type="transmembrane region" description="Helical" evidence="7">
    <location>
        <begin position="225"/>
        <end position="245"/>
    </location>
</feature>
<evidence type="ECO:0000256" key="7">
    <source>
        <dbReference type="SAM" id="Phobius"/>
    </source>
</evidence>
<dbReference type="InParanoid" id="A0A2R5GLS0"/>
<evidence type="ECO:0000256" key="2">
    <source>
        <dbReference type="ARBA" id="ARBA00006978"/>
    </source>
</evidence>
<reference evidence="9 10" key="1">
    <citation type="submission" date="2017-12" db="EMBL/GenBank/DDBJ databases">
        <title>Sequencing, de novo assembly and annotation of complete genome of a new Thraustochytrid species, strain FCC1311.</title>
        <authorList>
            <person name="Sedici K."/>
            <person name="Godart F."/>
            <person name="Aiese Cigliano R."/>
            <person name="Sanseverino W."/>
            <person name="Barakat M."/>
            <person name="Ortet P."/>
            <person name="Marechal E."/>
            <person name="Cagnac O."/>
            <person name="Amato A."/>
        </authorList>
    </citation>
    <scope>NUCLEOTIDE SEQUENCE [LARGE SCALE GENOMIC DNA]</scope>
</reference>
<dbReference type="Gene3D" id="1.20.1250.20">
    <property type="entry name" value="MFS general substrate transporter like domains"/>
    <property type="match status" value="2"/>
</dbReference>
<dbReference type="OrthoDB" id="42657at2759"/>
<dbReference type="InterPro" id="IPR020846">
    <property type="entry name" value="MFS_dom"/>
</dbReference>
<feature type="transmembrane region" description="Helical" evidence="7">
    <location>
        <begin position="148"/>
        <end position="170"/>
    </location>
</feature>
<dbReference type="PANTHER" id="PTHR23519:SF1">
    <property type="entry name" value="AUTOPHAGY-RELATED PROTEIN 22"/>
    <property type="match status" value="1"/>
</dbReference>
<dbReference type="GO" id="GO:0022857">
    <property type="term" value="F:transmembrane transporter activity"/>
    <property type="evidence" value="ECO:0007669"/>
    <property type="project" value="InterPro"/>
</dbReference>
<feature type="domain" description="Major facilitator superfamily (MFS) profile" evidence="8">
    <location>
        <begin position="274"/>
        <end position="519"/>
    </location>
</feature>
<comment type="subcellular location">
    <subcellularLocation>
        <location evidence="1">Endomembrane system</location>
        <topology evidence="1">Multi-pass membrane protein</topology>
    </subcellularLocation>
</comment>
<keyword evidence="3" id="KW-0813">Transport</keyword>
<keyword evidence="10" id="KW-1185">Reference proteome</keyword>